<dbReference type="AlphaFoldDB" id="A0A2J7RB65"/>
<feature type="non-terminal residue" evidence="2">
    <location>
        <position position="1"/>
    </location>
</feature>
<reference evidence="2 3" key="1">
    <citation type="submission" date="2017-12" db="EMBL/GenBank/DDBJ databases">
        <title>Hemimetabolous genomes reveal molecular basis of termite eusociality.</title>
        <authorList>
            <person name="Harrison M.C."/>
            <person name="Jongepier E."/>
            <person name="Robertson H.M."/>
            <person name="Arning N."/>
            <person name="Bitard-Feildel T."/>
            <person name="Chao H."/>
            <person name="Childers C.P."/>
            <person name="Dinh H."/>
            <person name="Doddapaneni H."/>
            <person name="Dugan S."/>
            <person name="Gowin J."/>
            <person name="Greiner C."/>
            <person name="Han Y."/>
            <person name="Hu H."/>
            <person name="Hughes D.S.T."/>
            <person name="Huylmans A.-K."/>
            <person name="Kemena C."/>
            <person name="Kremer L.P.M."/>
            <person name="Lee S.L."/>
            <person name="Lopez-Ezquerra A."/>
            <person name="Mallet L."/>
            <person name="Monroy-Kuhn J.M."/>
            <person name="Moser A."/>
            <person name="Murali S.C."/>
            <person name="Muzny D.M."/>
            <person name="Otani S."/>
            <person name="Piulachs M.-D."/>
            <person name="Poelchau M."/>
            <person name="Qu J."/>
            <person name="Schaub F."/>
            <person name="Wada-Katsumata A."/>
            <person name="Worley K.C."/>
            <person name="Xie Q."/>
            <person name="Ylla G."/>
            <person name="Poulsen M."/>
            <person name="Gibbs R.A."/>
            <person name="Schal C."/>
            <person name="Richards S."/>
            <person name="Belles X."/>
            <person name="Korb J."/>
            <person name="Bornberg-Bauer E."/>
        </authorList>
    </citation>
    <scope>NUCLEOTIDE SEQUENCE [LARGE SCALE GENOMIC DNA]</scope>
    <source>
        <tissue evidence="2">Whole body</tissue>
    </source>
</reference>
<feature type="domain" description="SPIN-DOC-like zinc-finger" evidence="1">
    <location>
        <begin position="1"/>
        <end position="54"/>
    </location>
</feature>
<evidence type="ECO:0000313" key="2">
    <source>
        <dbReference type="EMBL" id="PNF38074.1"/>
    </source>
</evidence>
<protein>
    <recommendedName>
        <fullName evidence="1">SPIN-DOC-like zinc-finger domain-containing protein</fullName>
    </recommendedName>
</protein>
<keyword evidence="3" id="KW-1185">Reference proteome</keyword>
<dbReference type="STRING" id="105785.A0A2J7RB65"/>
<dbReference type="PANTHER" id="PTHR45913:SF5">
    <property type="entry name" value="GENERAL TRANSCRIPTION FACTOR II-I REPEAT DOMAIN-CONTAINING PROTEIN 2A-LIKE PROTEIN"/>
    <property type="match status" value="1"/>
</dbReference>
<dbReference type="InParanoid" id="A0A2J7RB65"/>
<evidence type="ECO:0000313" key="3">
    <source>
        <dbReference type="Proteomes" id="UP000235965"/>
    </source>
</evidence>
<name>A0A2J7RB65_9NEOP</name>
<sequence length="174" mass="20102">YFFIQSNSNDKAVCMLYKDNVAVLKEYNIRHHYDTKHASTFSQFKEKQRSDKFESLRRLCSQQDLFTKATPENEALTLVSYNVTYVLAKKGKPFTDGNIIKECMMEAVTELCPEKLNLFKMISFAPNNVARRIENMGNNTSQPLVFFCVVDDELNVTQELASLHSIYGTFHHSH</sequence>
<dbReference type="PANTHER" id="PTHR45913">
    <property type="entry name" value="EPM2A-INTERACTING PROTEIN 1"/>
    <property type="match status" value="1"/>
</dbReference>
<dbReference type="OrthoDB" id="6623314at2759"/>
<gene>
    <name evidence="2" type="ORF">B7P43_G18375</name>
</gene>
<proteinExistence type="predicted"/>
<dbReference type="Pfam" id="PF18658">
    <property type="entry name" value="zf-C2H2_12"/>
    <property type="match status" value="1"/>
</dbReference>
<dbReference type="InterPro" id="IPR040647">
    <property type="entry name" value="SPIN-DOC_Znf-C2H2"/>
</dbReference>
<dbReference type="Proteomes" id="UP000235965">
    <property type="component" value="Unassembled WGS sequence"/>
</dbReference>
<evidence type="ECO:0000259" key="1">
    <source>
        <dbReference type="Pfam" id="PF18658"/>
    </source>
</evidence>
<organism evidence="2 3">
    <name type="scientific">Cryptotermes secundus</name>
    <dbReference type="NCBI Taxonomy" id="105785"/>
    <lineage>
        <taxon>Eukaryota</taxon>
        <taxon>Metazoa</taxon>
        <taxon>Ecdysozoa</taxon>
        <taxon>Arthropoda</taxon>
        <taxon>Hexapoda</taxon>
        <taxon>Insecta</taxon>
        <taxon>Pterygota</taxon>
        <taxon>Neoptera</taxon>
        <taxon>Polyneoptera</taxon>
        <taxon>Dictyoptera</taxon>
        <taxon>Blattodea</taxon>
        <taxon>Blattoidea</taxon>
        <taxon>Termitoidae</taxon>
        <taxon>Kalotermitidae</taxon>
        <taxon>Cryptotermitinae</taxon>
        <taxon>Cryptotermes</taxon>
    </lineage>
</organism>
<accession>A0A2J7RB65</accession>
<comment type="caution">
    <text evidence="2">The sequence shown here is derived from an EMBL/GenBank/DDBJ whole genome shotgun (WGS) entry which is preliminary data.</text>
</comment>
<dbReference type="EMBL" id="NEVH01006159">
    <property type="protein sequence ID" value="PNF38074.1"/>
    <property type="molecule type" value="Genomic_DNA"/>
</dbReference>